<reference evidence="7" key="1">
    <citation type="submission" date="2012-12" db="EMBL/GenBank/DDBJ databases">
        <authorList>
            <person name="Hellsten U."/>
            <person name="Grimwood J."/>
            <person name="Chapman J.A."/>
            <person name="Shapiro H."/>
            <person name="Aerts A."/>
            <person name="Otillar R.P."/>
            <person name="Terry A.Y."/>
            <person name="Boore J.L."/>
            <person name="Simakov O."/>
            <person name="Marletaz F."/>
            <person name="Cho S.-J."/>
            <person name="Edsinger-Gonzales E."/>
            <person name="Havlak P."/>
            <person name="Kuo D.-H."/>
            <person name="Larsson T."/>
            <person name="Lv J."/>
            <person name="Arendt D."/>
            <person name="Savage R."/>
            <person name="Osoegawa K."/>
            <person name="de Jong P."/>
            <person name="Lindberg D.R."/>
            <person name="Seaver E.C."/>
            <person name="Weisblat D.A."/>
            <person name="Putnam N.H."/>
            <person name="Grigoriev I.V."/>
            <person name="Rokhsar D.S."/>
        </authorList>
    </citation>
    <scope>NUCLEOTIDE SEQUENCE</scope>
    <source>
        <strain evidence="7">I ESC-2004</strain>
    </source>
</reference>
<dbReference type="PANTHER" id="PTHR14167:SF51">
    <property type="entry name" value="RING-TYPE E3 UBIQUITIN TRANSFERASE"/>
    <property type="match status" value="1"/>
</dbReference>
<dbReference type="Proteomes" id="UP000014760">
    <property type="component" value="Unassembled WGS sequence"/>
</dbReference>
<accession>R7VD66</accession>
<organism evidence="5">
    <name type="scientific">Capitella teleta</name>
    <name type="common">Polychaete worm</name>
    <dbReference type="NCBI Taxonomy" id="283909"/>
    <lineage>
        <taxon>Eukaryota</taxon>
        <taxon>Metazoa</taxon>
        <taxon>Spiralia</taxon>
        <taxon>Lophotrochozoa</taxon>
        <taxon>Annelida</taxon>
        <taxon>Polychaeta</taxon>
        <taxon>Sedentaria</taxon>
        <taxon>Scolecida</taxon>
        <taxon>Capitellidae</taxon>
        <taxon>Capitella</taxon>
    </lineage>
</organism>
<protein>
    <recommendedName>
        <fullName evidence="4">SH3 domain-containing protein</fullName>
    </recommendedName>
</protein>
<dbReference type="AlphaFoldDB" id="R7VD66"/>
<dbReference type="SMART" id="SM00326">
    <property type="entry name" value="SH3"/>
    <property type="match status" value="1"/>
</dbReference>
<dbReference type="GO" id="GO:0046330">
    <property type="term" value="P:positive regulation of JNK cascade"/>
    <property type="evidence" value="ECO:0007669"/>
    <property type="project" value="TreeGrafter"/>
</dbReference>
<name>R7VD66_CAPTE</name>
<evidence type="ECO:0000313" key="5">
    <source>
        <dbReference type="EMBL" id="ELU13625.1"/>
    </source>
</evidence>
<keyword evidence="1 3" id="KW-0728">SH3 domain</keyword>
<feature type="non-terminal residue" evidence="5">
    <location>
        <position position="1"/>
    </location>
</feature>
<dbReference type="EnsemblMetazoa" id="CapteT50344">
    <property type="protein sequence ID" value="CapteP50344"/>
    <property type="gene ID" value="CapteG50344"/>
</dbReference>
<dbReference type="GO" id="GO:0016567">
    <property type="term" value="P:protein ubiquitination"/>
    <property type="evidence" value="ECO:0007669"/>
    <property type="project" value="TreeGrafter"/>
</dbReference>
<evidence type="ECO:0000313" key="6">
    <source>
        <dbReference type="EnsemblMetazoa" id="CapteP50344"/>
    </source>
</evidence>
<dbReference type="InterPro" id="IPR001452">
    <property type="entry name" value="SH3_domain"/>
</dbReference>
<dbReference type="GO" id="GO:0032436">
    <property type="term" value="P:positive regulation of proteasomal ubiquitin-dependent protein catabolic process"/>
    <property type="evidence" value="ECO:0007669"/>
    <property type="project" value="TreeGrafter"/>
</dbReference>
<dbReference type="Pfam" id="PF14604">
    <property type="entry name" value="SH3_9"/>
    <property type="match status" value="1"/>
</dbReference>
<dbReference type="EMBL" id="KB295063">
    <property type="protein sequence ID" value="ELU13625.1"/>
    <property type="molecule type" value="Genomic_DNA"/>
</dbReference>
<proteinExistence type="predicted"/>
<feature type="domain" description="SH3" evidence="4">
    <location>
        <begin position="1"/>
        <end position="52"/>
    </location>
</feature>
<dbReference type="OMA" id="KDGWFIG"/>
<gene>
    <name evidence="5" type="ORF">CAPTEDRAFT_50344</name>
</gene>
<dbReference type="InterPro" id="IPR036028">
    <property type="entry name" value="SH3-like_dom_sf"/>
</dbReference>
<dbReference type="GO" id="GO:0061630">
    <property type="term" value="F:ubiquitin protein ligase activity"/>
    <property type="evidence" value="ECO:0007669"/>
    <property type="project" value="TreeGrafter"/>
</dbReference>
<dbReference type="PRINTS" id="PR00452">
    <property type="entry name" value="SH3DOMAIN"/>
</dbReference>
<dbReference type="PROSITE" id="PS50002">
    <property type="entry name" value="SH3"/>
    <property type="match status" value="1"/>
</dbReference>
<dbReference type="EMBL" id="AMQN01005074">
    <property type="status" value="NOT_ANNOTATED_CDS"/>
    <property type="molecule type" value="Genomic_DNA"/>
</dbReference>
<feature type="non-terminal residue" evidence="5">
    <location>
        <position position="52"/>
    </location>
</feature>
<dbReference type="FunFam" id="2.30.30.40:FF:000001">
    <property type="entry name" value="Sorbin and SH3 domain-containing protein 1 isoform 2"/>
    <property type="match status" value="1"/>
</dbReference>
<sequence length="52" mass="5986">YVAMYSYKPRKPDELELSKGQYYTVAERCQDGWFRGTCLQTPATGVFPGNYV</sequence>
<keyword evidence="7" id="KW-1185">Reference proteome</keyword>
<dbReference type="InterPro" id="IPR050384">
    <property type="entry name" value="Endophilin_SH3RF"/>
</dbReference>
<evidence type="ECO:0000256" key="1">
    <source>
        <dbReference type="ARBA" id="ARBA00022443"/>
    </source>
</evidence>
<keyword evidence="2" id="KW-0677">Repeat</keyword>
<evidence type="ECO:0000256" key="2">
    <source>
        <dbReference type="ARBA" id="ARBA00022737"/>
    </source>
</evidence>
<evidence type="ECO:0000256" key="3">
    <source>
        <dbReference type="PROSITE-ProRule" id="PRU00192"/>
    </source>
</evidence>
<dbReference type="STRING" id="283909.R7VD66"/>
<reference evidence="6" key="3">
    <citation type="submission" date="2015-06" db="UniProtKB">
        <authorList>
            <consortium name="EnsemblMetazoa"/>
        </authorList>
    </citation>
    <scope>IDENTIFICATION</scope>
</reference>
<reference evidence="5 7" key="2">
    <citation type="journal article" date="2013" name="Nature">
        <title>Insights into bilaterian evolution from three spiralian genomes.</title>
        <authorList>
            <person name="Simakov O."/>
            <person name="Marletaz F."/>
            <person name="Cho S.J."/>
            <person name="Edsinger-Gonzales E."/>
            <person name="Havlak P."/>
            <person name="Hellsten U."/>
            <person name="Kuo D.H."/>
            <person name="Larsson T."/>
            <person name="Lv J."/>
            <person name="Arendt D."/>
            <person name="Savage R."/>
            <person name="Osoegawa K."/>
            <person name="de Jong P."/>
            <person name="Grimwood J."/>
            <person name="Chapman J.A."/>
            <person name="Shapiro H."/>
            <person name="Aerts A."/>
            <person name="Otillar R.P."/>
            <person name="Terry A.Y."/>
            <person name="Boore J.L."/>
            <person name="Grigoriev I.V."/>
            <person name="Lindberg D.R."/>
            <person name="Seaver E.C."/>
            <person name="Weisblat D.A."/>
            <person name="Putnam N.H."/>
            <person name="Rokhsar D.S."/>
        </authorList>
    </citation>
    <scope>NUCLEOTIDE SEQUENCE</scope>
    <source>
        <strain evidence="5 7">I ESC-2004</strain>
    </source>
</reference>
<evidence type="ECO:0000259" key="4">
    <source>
        <dbReference type="PROSITE" id="PS50002"/>
    </source>
</evidence>
<dbReference type="OrthoDB" id="19092at2759"/>
<dbReference type="HOGENOM" id="CLU_186395_5_1_1"/>
<dbReference type="Gene3D" id="2.30.30.40">
    <property type="entry name" value="SH3 Domains"/>
    <property type="match status" value="1"/>
</dbReference>
<evidence type="ECO:0000313" key="7">
    <source>
        <dbReference type="Proteomes" id="UP000014760"/>
    </source>
</evidence>
<dbReference type="SUPFAM" id="SSF50044">
    <property type="entry name" value="SH3-domain"/>
    <property type="match status" value="1"/>
</dbReference>
<dbReference type="PANTHER" id="PTHR14167">
    <property type="entry name" value="SH3 DOMAIN-CONTAINING"/>
    <property type="match status" value="1"/>
</dbReference>